<gene>
    <name evidence="2" type="ORF">BN631_01604</name>
</gene>
<dbReference type="RefSeq" id="WP_022420830.1">
    <property type="nucleotide sequence ID" value="NZ_FR898598.1"/>
</dbReference>
<proteinExistence type="predicted"/>
<comment type="caution">
    <text evidence="2">The sequence shown here is derived from an EMBL/GenBank/DDBJ whole genome shotgun (WGS) entry which is preliminary data.</text>
</comment>
<dbReference type="Gene3D" id="3.40.630.30">
    <property type="match status" value="1"/>
</dbReference>
<protein>
    <recommendedName>
        <fullName evidence="1">N-acetyltransferase domain-containing protein</fullName>
    </recommendedName>
</protein>
<dbReference type="PROSITE" id="PS51186">
    <property type="entry name" value="GNAT"/>
    <property type="match status" value="1"/>
</dbReference>
<name>R7G858_9FIRM</name>
<sequence>MQLRKVQRSQWGEIQDIYKEAFPKRERKPFFLLKASLRRGKTHIYTVAEERLLGFVAVIPLQNMLMIDYLAISSRIRSRGVGGFIIKELCKIYKDKKIVLLIEKLDDAAENRQQRIARRNFYVKNGFTSSGLFVNGVSGTMEVMNYGGRIEAEEYLYMQRYALGNIMFRLSKMKLVSD</sequence>
<dbReference type="SUPFAM" id="SSF55729">
    <property type="entry name" value="Acyl-CoA N-acyltransferases (Nat)"/>
    <property type="match status" value="1"/>
</dbReference>
<evidence type="ECO:0000313" key="2">
    <source>
        <dbReference type="EMBL" id="CDE23136.1"/>
    </source>
</evidence>
<evidence type="ECO:0000313" key="3">
    <source>
        <dbReference type="Proteomes" id="UP000018093"/>
    </source>
</evidence>
<evidence type="ECO:0000259" key="1">
    <source>
        <dbReference type="PROSITE" id="PS51186"/>
    </source>
</evidence>
<accession>R7G858</accession>
<dbReference type="InterPro" id="IPR000182">
    <property type="entry name" value="GNAT_dom"/>
</dbReference>
<dbReference type="Proteomes" id="UP000018093">
    <property type="component" value="Unassembled WGS sequence"/>
</dbReference>
<reference evidence="2" key="1">
    <citation type="submission" date="2012-11" db="EMBL/GenBank/DDBJ databases">
        <title>Dependencies among metagenomic species, viruses, plasmids and units of genetic variation.</title>
        <authorList>
            <person name="Nielsen H.B."/>
            <person name="Almeida M."/>
            <person name="Juncker A.S."/>
            <person name="Rasmussen S."/>
            <person name="Li J."/>
            <person name="Sunagawa S."/>
            <person name="Plichta D."/>
            <person name="Gautier L."/>
            <person name="Le Chatelier E."/>
            <person name="Peletier E."/>
            <person name="Bonde I."/>
            <person name="Nielsen T."/>
            <person name="Manichanh C."/>
            <person name="Arumugam M."/>
            <person name="Batto J."/>
            <person name="Santos M.B.Q.D."/>
            <person name="Blom N."/>
            <person name="Borruel N."/>
            <person name="Burgdorf K.S."/>
            <person name="Boumezbeur F."/>
            <person name="Casellas F."/>
            <person name="Dore J."/>
            <person name="Guarner F."/>
            <person name="Hansen T."/>
            <person name="Hildebrand F."/>
            <person name="Kaas R.S."/>
            <person name="Kennedy S."/>
            <person name="Kristiansen K."/>
            <person name="Kultima J.R."/>
            <person name="Leonard P."/>
            <person name="Levenez F."/>
            <person name="Lund O."/>
            <person name="Moumen B."/>
            <person name="Le Paslier D."/>
            <person name="Pons N."/>
            <person name="Pedersen O."/>
            <person name="Prifti E."/>
            <person name="Qin J."/>
            <person name="Raes J."/>
            <person name="Tap J."/>
            <person name="Tims S."/>
            <person name="Ussery D.W."/>
            <person name="Yamada T."/>
            <person name="MetaHit consortium"/>
            <person name="Renault P."/>
            <person name="Sicheritz-Ponten T."/>
            <person name="Bork P."/>
            <person name="Wang J."/>
            <person name="Brunak S."/>
            <person name="Ehrlich S.D."/>
        </authorList>
    </citation>
    <scope>NUCLEOTIDE SEQUENCE [LARGE SCALE GENOMIC DNA]</scope>
</reference>
<dbReference type="InterPro" id="IPR016181">
    <property type="entry name" value="Acyl_CoA_acyltransferase"/>
</dbReference>
<feature type="domain" description="N-acetyltransferase" evidence="1">
    <location>
        <begin position="1"/>
        <end position="146"/>
    </location>
</feature>
<organism evidence="2 3">
    <name type="scientific">Amedibacillus dolichus CAG:375</name>
    <dbReference type="NCBI Taxonomy" id="1263076"/>
    <lineage>
        <taxon>Bacteria</taxon>
        <taxon>Bacillati</taxon>
        <taxon>Bacillota</taxon>
        <taxon>Erysipelotrichia</taxon>
        <taxon>Erysipelotrichales</taxon>
        <taxon>Erysipelotrichaceae</taxon>
        <taxon>Amedibacillus</taxon>
    </lineage>
</organism>
<dbReference type="EMBL" id="CBIN010000203">
    <property type="protein sequence ID" value="CDE23136.1"/>
    <property type="molecule type" value="Genomic_DNA"/>
</dbReference>
<dbReference type="Pfam" id="PF13508">
    <property type="entry name" value="Acetyltransf_7"/>
    <property type="match status" value="1"/>
</dbReference>
<dbReference type="AlphaFoldDB" id="R7G858"/>
<dbReference type="GO" id="GO:0016747">
    <property type="term" value="F:acyltransferase activity, transferring groups other than amino-acyl groups"/>
    <property type="evidence" value="ECO:0007669"/>
    <property type="project" value="InterPro"/>
</dbReference>